<organism evidence="2 3">
    <name type="scientific">Chryseobacterium viscerum</name>
    <dbReference type="NCBI Taxonomy" id="1037377"/>
    <lineage>
        <taxon>Bacteria</taxon>
        <taxon>Pseudomonadati</taxon>
        <taxon>Bacteroidota</taxon>
        <taxon>Flavobacteriia</taxon>
        <taxon>Flavobacteriales</taxon>
        <taxon>Weeksellaceae</taxon>
        <taxon>Chryseobacterium group</taxon>
        <taxon>Chryseobacterium</taxon>
    </lineage>
</organism>
<feature type="non-terminal residue" evidence="2">
    <location>
        <position position="118"/>
    </location>
</feature>
<dbReference type="EMBL" id="PPEG02000057">
    <property type="protein sequence ID" value="PWN56947.1"/>
    <property type="molecule type" value="Genomic_DNA"/>
</dbReference>
<keyword evidence="2" id="KW-0830">Ubiquinone</keyword>
<feature type="domain" description="NqrA N-terminal barrel-sandwich hybrid" evidence="1">
    <location>
        <begin position="2"/>
        <end position="95"/>
    </location>
</feature>
<dbReference type="Proteomes" id="UP000236413">
    <property type="component" value="Unassembled WGS sequence"/>
</dbReference>
<accession>A0A316W947</accession>
<proteinExistence type="predicted"/>
<dbReference type="PANTHER" id="PTHR37839">
    <property type="entry name" value="NA(+)-TRANSLOCATING NADH-QUINONE REDUCTASE SUBUNIT A"/>
    <property type="match status" value="1"/>
</dbReference>
<dbReference type="InterPro" id="IPR056147">
    <property type="entry name" value="NQRA_N"/>
</dbReference>
<dbReference type="InterPro" id="IPR008703">
    <property type="entry name" value="NqrA"/>
</dbReference>
<evidence type="ECO:0000259" key="1">
    <source>
        <dbReference type="Pfam" id="PF05896"/>
    </source>
</evidence>
<sequence length="118" mass="12772">MIKIKRGLDLPISGAPEQRIEAARPVRSVALIGFDYHGMKPTMAVQVGDRVKLGQALFTDKKNPSVSYTAPGAGVVSAIHRGEKRVLQSVVIDLDGDEQLEFARYPADKLATLSAEQV</sequence>
<reference evidence="2 3" key="1">
    <citation type="submission" date="2018-04" db="EMBL/GenBank/DDBJ databases">
        <title>Chryseobacterium oncorhynchi 701B-08T from rainbow trout, and Chryseobacterium viscerum 687B-08T from diseased fish.</title>
        <authorList>
            <person name="Jeong J.-J."/>
            <person name="Lee Y.J."/>
            <person name="Pathiraja D."/>
            <person name="Park B."/>
            <person name="Choi I.-G."/>
            <person name="Kim K.D."/>
        </authorList>
    </citation>
    <scope>NUCLEOTIDE SEQUENCE [LARGE SCALE GENOMIC DNA]</scope>
    <source>
        <strain evidence="2 3">687B-08</strain>
    </source>
</reference>
<dbReference type="Pfam" id="PF05896">
    <property type="entry name" value="NQRA_N"/>
    <property type="match status" value="1"/>
</dbReference>
<protein>
    <submittedName>
        <fullName evidence="2">NADH:ubiquinone reductase (Na(+)-transporting) subunit A</fullName>
    </submittedName>
</protein>
<dbReference type="GO" id="GO:0006814">
    <property type="term" value="P:sodium ion transport"/>
    <property type="evidence" value="ECO:0007669"/>
    <property type="project" value="InterPro"/>
</dbReference>
<dbReference type="AlphaFoldDB" id="A0A316W947"/>
<comment type="caution">
    <text evidence="2">The sequence shown here is derived from an EMBL/GenBank/DDBJ whole genome shotgun (WGS) entry which is preliminary data.</text>
</comment>
<evidence type="ECO:0000313" key="2">
    <source>
        <dbReference type="EMBL" id="PWN56947.1"/>
    </source>
</evidence>
<dbReference type="GO" id="GO:0016655">
    <property type="term" value="F:oxidoreductase activity, acting on NAD(P)H, quinone or similar compound as acceptor"/>
    <property type="evidence" value="ECO:0007669"/>
    <property type="project" value="InterPro"/>
</dbReference>
<name>A0A316W947_9FLAO</name>
<gene>
    <name evidence="2" type="ORF">C1634_025790</name>
</gene>
<dbReference type="PANTHER" id="PTHR37839:SF1">
    <property type="entry name" value="NA(+)-TRANSLOCATING NADH-QUINONE REDUCTASE SUBUNIT A"/>
    <property type="match status" value="1"/>
</dbReference>
<evidence type="ECO:0000313" key="3">
    <source>
        <dbReference type="Proteomes" id="UP000236413"/>
    </source>
</evidence>